<evidence type="ECO:0000259" key="4">
    <source>
        <dbReference type="PROSITE" id="PS50111"/>
    </source>
</evidence>
<dbReference type="Pfam" id="PF12729">
    <property type="entry name" value="4HB_MCP_1"/>
    <property type="match status" value="1"/>
</dbReference>
<keyword evidence="1 3" id="KW-0807">Transducer</keyword>
<name>A0AAC8ZSW4_9PROT</name>
<dbReference type="EMBL" id="CP012401">
    <property type="protein sequence ID" value="ALG69698.1"/>
    <property type="molecule type" value="Genomic_DNA"/>
</dbReference>
<evidence type="ECO:0000256" key="2">
    <source>
        <dbReference type="ARBA" id="ARBA00029447"/>
    </source>
</evidence>
<dbReference type="Gene3D" id="6.10.340.10">
    <property type="match status" value="1"/>
</dbReference>
<dbReference type="InterPro" id="IPR047347">
    <property type="entry name" value="YvaQ-like_sensor"/>
</dbReference>
<evidence type="ECO:0000313" key="6">
    <source>
        <dbReference type="EMBL" id="ALG69698.1"/>
    </source>
</evidence>
<comment type="similarity">
    <text evidence="2">Belongs to the methyl-accepting chemotaxis (MCP) protein family.</text>
</comment>
<accession>A0AAC8ZSW4</accession>
<keyword evidence="7" id="KW-1185">Reference proteome</keyword>
<protein>
    <submittedName>
        <fullName evidence="6">Chemotaxis protein</fullName>
    </submittedName>
</protein>
<dbReference type="InterPro" id="IPR024478">
    <property type="entry name" value="HlyB_4HB_MCP"/>
</dbReference>
<dbReference type="CDD" id="cd06225">
    <property type="entry name" value="HAMP"/>
    <property type="match status" value="1"/>
</dbReference>
<dbReference type="Pfam" id="PF00672">
    <property type="entry name" value="HAMP"/>
    <property type="match status" value="1"/>
</dbReference>
<dbReference type="Gene3D" id="1.10.287.950">
    <property type="entry name" value="Methyl-accepting chemotaxis protein"/>
    <property type="match status" value="1"/>
</dbReference>
<gene>
    <name evidence="6" type="ORF">AL072_00775</name>
</gene>
<dbReference type="Proteomes" id="UP000069935">
    <property type="component" value="Chromosome 1"/>
</dbReference>
<dbReference type="AlphaFoldDB" id="A0AAC8ZSW4"/>
<dbReference type="SMART" id="SM00283">
    <property type="entry name" value="MA"/>
    <property type="match status" value="1"/>
</dbReference>
<dbReference type="PANTHER" id="PTHR32089:SF112">
    <property type="entry name" value="LYSOZYME-LIKE PROTEIN-RELATED"/>
    <property type="match status" value="1"/>
</dbReference>
<dbReference type="GO" id="GO:0007165">
    <property type="term" value="P:signal transduction"/>
    <property type="evidence" value="ECO:0007669"/>
    <property type="project" value="UniProtKB-KW"/>
</dbReference>
<dbReference type="SMART" id="SM00304">
    <property type="entry name" value="HAMP"/>
    <property type="match status" value="1"/>
</dbReference>
<dbReference type="InterPro" id="IPR004089">
    <property type="entry name" value="MCPsignal_dom"/>
</dbReference>
<dbReference type="InterPro" id="IPR004090">
    <property type="entry name" value="Chemotax_Me-accpt_rcpt"/>
</dbReference>
<dbReference type="PROSITE" id="PS50885">
    <property type="entry name" value="HAMP"/>
    <property type="match status" value="1"/>
</dbReference>
<dbReference type="RefSeq" id="WP_045581918.1">
    <property type="nucleotide sequence ID" value="NZ_LAEL01000001.1"/>
</dbReference>
<reference evidence="6 7" key="2">
    <citation type="journal article" date="2016" name="Genome Announc.">
        <title>Complete Genome Sequence of a Strain of Azospirillum thiophilum Isolated from a Sulfide Spring.</title>
        <authorList>
            <person name="Fomenkov A."/>
            <person name="Vincze T."/>
            <person name="Grabovich M."/>
            <person name="Anton B.P."/>
            <person name="Dubinina G."/>
            <person name="Orlova M."/>
            <person name="Belousova E."/>
            <person name="Roberts R.J."/>
        </authorList>
    </citation>
    <scope>NUCLEOTIDE SEQUENCE [LARGE SCALE GENOMIC DNA]</scope>
    <source>
        <strain evidence="6 7">BV-S</strain>
    </source>
</reference>
<evidence type="ECO:0000259" key="5">
    <source>
        <dbReference type="PROSITE" id="PS50885"/>
    </source>
</evidence>
<feature type="domain" description="HAMP" evidence="5">
    <location>
        <begin position="220"/>
        <end position="270"/>
    </location>
</feature>
<dbReference type="Pfam" id="PF00015">
    <property type="entry name" value="MCPsignal"/>
    <property type="match status" value="1"/>
</dbReference>
<dbReference type="GO" id="GO:0006935">
    <property type="term" value="P:chemotaxis"/>
    <property type="evidence" value="ECO:0007669"/>
    <property type="project" value="InterPro"/>
</dbReference>
<dbReference type="InterPro" id="IPR003660">
    <property type="entry name" value="HAMP_dom"/>
</dbReference>
<dbReference type="PANTHER" id="PTHR32089">
    <property type="entry name" value="METHYL-ACCEPTING CHEMOTAXIS PROTEIN MCPB"/>
    <property type="match status" value="1"/>
</dbReference>
<dbReference type="CDD" id="cd19411">
    <property type="entry name" value="MCP2201-like_sensor"/>
    <property type="match status" value="1"/>
</dbReference>
<dbReference type="KEGG" id="ati:AL072_00775"/>
<dbReference type="SUPFAM" id="SSF58104">
    <property type="entry name" value="Methyl-accepting chemotaxis protein (MCP) signaling domain"/>
    <property type="match status" value="1"/>
</dbReference>
<feature type="domain" description="Methyl-accepting transducer" evidence="4">
    <location>
        <begin position="311"/>
        <end position="533"/>
    </location>
</feature>
<dbReference type="GO" id="GO:0016020">
    <property type="term" value="C:membrane"/>
    <property type="evidence" value="ECO:0007669"/>
    <property type="project" value="InterPro"/>
</dbReference>
<dbReference type="SUPFAM" id="SSF158472">
    <property type="entry name" value="HAMP domain-like"/>
    <property type="match status" value="1"/>
</dbReference>
<dbReference type="PROSITE" id="PS50111">
    <property type="entry name" value="CHEMOTAXIS_TRANSDUC_2"/>
    <property type="match status" value="1"/>
</dbReference>
<evidence type="ECO:0000256" key="3">
    <source>
        <dbReference type="PROSITE-ProRule" id="PRU00284"/>
    </source>
</evidence>
<evidence type="ECO:0000256" key="1">
    <source>
        <dbReference type="ARBA" id="ARBA00023224"/>
    </source>
</evidence>
<proteinExistence type="inferred from homology"/>
<reference evidence="7" key="1">
    <citation type="submission" date="2015-08" db="EMBL/GenBank/DDBJ databases">
        <title>Complete Genome Sequence of Azospirillum thiophilum BV-S.</title>
        <authorList>
            <person name="Fomenkov A."/>
            <person name="Vincze T."/>
            <person name="Grabovich M."/>
            <person name="Dubinina G."/>
            <person name="Orlova M."/>
            <person name="Belousova E."/>
            <person name="Roberts R.J."/>
        </authorList>
    </citation>
    <scope>NUCLEOTIDE SEQUENCE [LARGE SCALE GENOMIC DNA]</scope>
    <source>
        <strain evidence="7">BV-S</strain>
    </source>
</reference>
<evidence type="ECO:0000313" key="7">
    <source>
        <dbReference type="Proteomes" id="UP000069935"/>
    </source>
</evidence>
<organism evidence="6 7">
    <name type="scientific">Azospirillum thiophilum</name>
    <dbReference type="NCBI Taxonomy" id="528244"/>
    <lineage>
        <taxon>Bacteria</taxon>
        <taxon>Pseudomonadati</taxon>
        <taxon>Pseudomonadota</taxon>
        <taxon>Alphaproteobacteria</taxon>
        <taxon>Rhodospirillales</taxon>
        <taxon>Azospirillaceae</taxon>
        <taxon>Azospirillum</taxon>
    </lineage>
</organism>
<dbReference type="GO" id="GO:0004888">
    <property type="term" value="F:transmembrane signaling receptor activity"/>
    <property type="evidence" value="ECO:0007669"/>
    <property type="project" value="InterPro"/>
</dbReference>
<dbReference type="PRINTS" id="PR00260">
    <property type="entry name" value="CHEMTRNSDUCR"/>
</dbReference>
<sequence>MFLFRHATIRTRLFLGYGAVLLLLVSLTVIGVREVRKIDADLNRINEVNSVKQRYAINFRGSVHDRAIALRDVVLATDAATLSAVLADIDRLAAFYDESARPLDAMFTRMPDIEPEERTLLAGIKEIEAKSLPAIKATVAARKANDSAGAQKALMQDARPALTEWLKRINAFIDLQEHKNQQVAARAREVASGFQTLMLSLCGAALLLAAAFGMWTVGALRPLRRLTDAMLTLARGDLSVCVPPSEAKDEIGKITGAVEVFKANAVEADAFRHRQADAEHAAEARKRAEMAALADRFESEVKGVVDSVSSSSSEVRTLATALAATADHTETQATTVAAASEQASVNVQTVAAAAEELAASIAEIGRQIGESSRKARQASDQADGTNRIVDGLSSKANQIGDVVNLISSIAGQTNLLALNATIEAARAGEAGKGFAVVASEVKSLANQTAKATGDISQQIAEIQTATADAVQAIQSIAATIGEVNSIVGTIAQAVDGQNAATMEIARNVQQAAAGTNEVSSSIGGVLQAASETGSGATRLLSSSGELSKQADLLRTQVDRFLGSVRSGQG</sequence>